<dbReference type="Pfam" id="PF16360">
    <property type="entry name" value="GTP-bdg_M"/>
    <property type="match status" value="1"/>
</dbReference>
<organism evidence="8">
    <name type="scientific">marine metagenome</name>
    <dbReference type="NCBI Taxonomy" id="408172"/>
    <lineage>
        <taxon>unclassified sequences</taxon>
        <taxon>metagenomes</taxon>
        <taxon>ecological metagenomes</taxon>
    </lineage>
</organism>
<keyword evidence="6" id="KW-0342">GTP-binding</keyword>
<evidence type="ECO:0000259" key="7">
    <source>
        <dbReference type="PROSITE" id="PS51705"/>
    </source>
</evidence>
<evidence type="ECO:0000313" key="8">
    <source>
        <dbReference type="EMBL" id="SUZ78186.1"/>
    </source>
</evidence>
<sequence length="221" mass="24902">MEFLADTAGADIISKTTQSRNMPDPATFIGKGKTQTIINQAKELECELIIFNDDISPTQLKNLQKEAGENIKVIDRTGLILDIFTKHAKTKEAKTQVQLAQLEYFLPRLTRQWTHLERQMGGIGTRAGAGETQIEIDRRLIRNQISKLKRELTAIEKQRKVQNHSREEAFRIALVGYTNAGKSTLMNELTNADVLVQNQLFATLDTTTRKLENIDVGIPVL</sequence>
<comment type="subcellular location">
    <subcellularLocation>
        <location evidence="1">Cytoplasm</location>
    </subcellularLocation>
</comment>
<dbReference type="InterPro" id="IPR030394">
    <property type="entry name" value="G_HFLX_dom"/>
</dbReference>
<dbReference type="Pfam" id="PF13167">
    <property type="entry name" value="GTP-bdg_N"/>
    <property type="match status" value="1"/>
</dbReference>
<feature type="non-terminal residue" evidence="8">
    <location>
        <position position="221"/>
    </location>
</feature>
<reference evidence="8" key="1">
    <citation type="submission" date="2018-05" db="EMBL/GenBank/DDBJ databases">
        <authorList>
            <person name="Lanie J.A."/>
            <person name="Ng W.-L."/>
            <person name="Kazmierczak K.M."/>
            <person name="Andrzejewski T.M."/>
            <person name="Davidsen T.M."/>
            <person name="Wayne K.J."/>
            <person name="Tettelin H."/>
            <person name="Glass J.I."/>
            <person name="Rusch D."/>
            <person name="Podicherti R."/>
            <person name="Tsui H.-C.T."/>
            <person name="Winkler M.E."/>
        </authorList>
    </citation>
    <scope>NUCLEOTIDE SEQUENCE</scope>
</reference>
<evidence type="ECO:0000256" key="5">
    <source>
        <dbReference type="ARBA" id="ARBA00022842"/>
    </source>
</evidence>
<evidence type="ECO:0000256" key="1">
    <source>
        <dbReference type="ARBA" id="ARBA00004496"/>
    </source>
</evidence>
<dbReference type="Pfam" id="PF01926">
    <property type="entry name" value="MMR_HSR1"/>
    <property type="match status" value="1"/>
</dbReference>
<evidence type="ECO:0000256" key="6">
    <source>
        <dbReference type="ARBA" id="ARBA00023134"/>
    </source>
</evidence>
<dbReference type="InterPro" id="IPR016496">
    <property type="entry name" value="GTPase_HflX"/>
</dbReference>
<dbReference type="AlphaFoldDB" id="A0A381QFV8"/>
<dbReference type="InterPro" id="IPR027417">
    <property type="entry name" value="P-loop_NTPase"/>
</dbReference>
<accession>A0A381QFV8</accession>
<proteinExistence type="predicted"/>
<keyword evidence="2" id="KW-0963">Cytoplasm</keyword>
<dbReference type="GO" id="GO:0043022">
    <property type="term" value="F:ribosome binding"/>
    <property type="evidence" value="ECO:0007669"/>
    <property type="project" value="TreeGrafter"/>
</dbReference>
<dbReference type="InterPro" id="IPR006073">
    <property type="entry name" value="GTP-bd"/>
</dbReference>
<dbReference type="PROSITE" id="PS51705">
    <property type="entry name" value="G_HFLX"/>
    <property type="match status" value="1"/>
</dbReference>
<name>A0A381QFV8_9ZZZZ</name>
<evidence type="ECO:0000256" key="4">
    <source>
        <dbReference type="ARBA" id="ARBA00022741"/>
    </source>
</evidence>
<evidence type="ECO:0000256" key="3">
    <source>
        <dbReference type="ARBA" id="ARBA00022723"/>
    </source>
</evidence>
<dbReference type="InterPro" id="IPR025121">
    <property type="entry name" value="GTPase_HflX_N"/>
</dbReference>
<dbReference type="GO" id="GO:0005737">
    <property type="term" value="C:cytoplasm"/>
    <property type="evidence" value="ECO:0007669"/>
    <property type="project" value="UniProtKB-SubCell"/>
</dbReference>
<keyword evidence="3" id="KW-0479">Metal-binding</keyword>
<dbReference type="NCBIfam" id="TIGR03156">
    <property type="entry name" value="GTP_HflX"/>
    <property type="match status" value="1"/>
</dbReference>
<dbReference type="FunFam" id="3.40.50.11060:FF:000001">
    <property type="entry name" value="GTPase HflX"/>
    <property type="match status" value="1"/>
</dbReference>
<feature type="domain" description="Hflx-type G" evidence="7">
    <location>
        <begin position="170"/>
        <end position="221"/>
    </location>
</feature>
<keyword evidence="5" id="KW-0460">Magnesium</keyword>
<dbReference type="InterPro" id="IPR032305">
    <property type="entry name" value="GTP-bd_M"/>
</dbReference>
<keyword evidence="4" id="KW-0547">Nucleotide-binding</keyword>
<evidence type="ECO:0000256" key="2">
    <source>
        <dbReference type="ARBA" id="ARBA00022490"/>
    </source>
</evidence>
<dbReference type="Gene3D" id="3.40.50.300">
    <property type="entry name" value="P-loop containing nucleotide triphosphate hydrolases"/>
    <property type="match status" value="1"/>
</dbReference>
<dbReference type="Gene3D" id="3.40.50.11060">
    <property type="entry name" value="GTPase HflX, N-terminal domain"/>
    <property type="match status" value="1"/>
</dbReference>
<dbReference type="GO" id="GO:0046872">
    <property type="term" value="F:metal ion binding"/>
    <property type="evidence" value="ECO:0007669"/>
    <property type="project" value="UniProtKB-KW"/>
</dbReference>
<protein>
    <recommendedName>
        <fullName evidence="7">Hflx-type G domain-containing protein</fullName>
    </recommendedName>
</protein>
<dbReference type="GO" id="GO:0005525">
    <property type="term" value="F:GTP binding"/>
    <property type="evidence" value="ECO:0007669"/>
    <property type="project" value="UniProtKB-KW"/>
</dbReference>
<dbReference type="EMBL" id="UINC01001344">
    <property type="protein sequence ID" value="SUZ78186.1"/>
    <property type="molecule type" value="Genomic_DNA"/>
</dbReference>
<dbReference type="Gene3D" id="6.10.250.2860">
    <property type="match status" value="1"/>
</dbReference>
<dbReference type="PANTHER" id="PTHR10229">
    <property type="entry name" value="GTP-BINDING PROTEIN HFLX"/>
    <property type="match status" value="1"/>
</dbReference>
<gene>
    <name evidence="8" type="ORF">METZ01_LOCUS31040</name>
</gene>
<dbReference type="InterPro" id="IPR042108">
    <property type="entry name" value="GTPase_HflX_N_sf"/>
</dbReference>
<dbReference type="SUPFAM" id="SSF52540">
    <property type="entry name" value="P-loop containing nucleoside triphosphate hydrolases"/>
    <property type="match status" value="1"/>
</dbReference>
<dbReference type="PANTHER" id="PTHR10229:SF0">
    <property type="entry name" value="GTP-BINDING PROTEIN 6-RELATED"/>
    <property type="match status" value="1"/>
</dbReference>